<dbReference type="InterPro" id="IPR050570">
    <property type="entry name" value="Cell_wall_metabolism_enzyme"/>
</dbReference>
<sequence>MKKLILFILLLCVGIGKAQYNKEKLRRESRALQNQIAKLNKSLNQTRSESKKSILYLKQLKDKINAQNQLISTTAREKQAIDDEIYLSQLTINKYKRELSELKKEYKEVLVNAYVNKSLQNKVLFILSARNFTEAFRRIEYLEKYSGFQGQKAEEISQKQAAIEKEKAQQQKARNEKEVLLAQREVLKENMLREQDEKNKILAEYKKNETAISAQIKDKERQNKALEAKIEAIIQEEIRIAKAKAEAERKAREEAAQKERERLARLEAERKAKAEREKQAAIAAAKAKAAEEGKSQATEVAKVEKKYEEINKVAEEKSKAEVAKTYENRTSNEALSSNFTSNRGRLPWPVASGEVVGRFGTQPHPLLPQTTVNNAGVKIATKKGSPVRAVFDGVVSRVISIQGGNKAVMISHGNYFTVYNNLSTVNVSQGQKVSTRQNIGTVYTDPDNNTILDFQIWNGTSKQNPASWISGM</sequence>
<organism evidence="4 5">
    <name type="scientific">Ornithobacterium rhinotracheale</name>
    <dbReference type="NCBI Taxonomy" id="28251"/>
    <lineage>
        <taxon>Bacteria</taxon>
        <taxon>Pseudomonadati</taxon>
        <taxon>Bacteroidota</taxon>
        <taxon>Flavobacteriia</taxon>
        <taxon>Flavobacteriales</taxon>
        <taxon>Weeksellaceae</taxon>
        <taxon>Ornithobacterium</taxon>
    </lineage>
</organism>
<dbReference type="RefSeq" id="WP_128500696.1">
    <property type="nucleotide sequence ID" value="NZ_CP035107.1"/>
</dbReference>
<dbReference type="GO" id="GO:0004222">
    <property type="term" value="F:metalloendopeptidase activity"/>
    <property type="evidence" value="ECO:0007669"/>
    <property type="project" value="TreeGrafter"/>
</dbReference>
<keyword evidence="1" id="KW-0732">Signal</keyword>
<dbReference type="Gene3D" id="2.70.70.10">
    <property type="entry name" value="Glucose Permease (Domain IIA)"/>
    <property type="match status" value="1"/>
</dbReference>
<dbReference type="InterPro" id="IPR011055">
    <property type="entry name" value="Dup_hybrid_motif"/>
</dbReference>
<evidence type="ECO:0000313" key="4">
    <source>
        <dbReference type="EMBL" id="QAR30192.1"/>
    </source>
</evidence>
<dbReference type="CDD" id="cd12797">
    <property type="entry name" value="M23_peptidase"/>
    <property type="match status" value="1"/>
</dbReference>
<feature type="coiled-coil region" evidence="2">
    <location>
        <begin position="15"/>
        <end position="112"/>
    </location>
</feature>
<proteinExistence type="predicted"/>
<dbReference type="SUPFAM" id="SSF51261">
    <property type="entry name" value="Duplicated hybrid motif"/>
    <property type="match status" value="1"/>
</dbReference>
<dbReference type="InterPro" id="IPR016047">
    <property type="entry name" value="M23ase_b-sheet_dom"/>
</dbReference>
<accession>A0A3R5XTN1</accession>
<feature type="coiled-coil region" evidence="2">
    <location>
        <begin position="153"/>
        <end position="320"/>
    </location>
</feature>
<dbReference type="AlphaFoldDB" id="A0A3R5XTN1"/>
<evidence type="ECO:0000256" key="2">
    <source>
        <dbReference type="SAM" id="Coils"/>
    </source>
</evidence>
<dbReference type="Proteomes" id="UP000287701">
    <property type="component" value="Chromosome"/>
</dbReference>
<evidence type="ECO:0000313" key="5">
    <source>
        <dbReference type="Proteomes" id="UP000287701"/>
    </source>
</evidence>
<dbReference type="EMBL" id="CP035107">
    <property type="protein sequence ID" value="QAR30192.1"/>
    <property type="molecule type" value="Genomic_DNA"/>
</dbReference>
<dbReference type="Pfam" id="PF01551">
    <property type="entry name" value="Peptidase_M23"/>
    <property type="match status" value="1"/>
</dbReference>
<protein>
    <submittedName>
        <fullName evidence="4">Peptidase M23</fullName>
    </submittedName>
</protein>
<reference evidence="4 5" key="1">
    <citation type="submission" date="2019-01" db="EMBL/GenBank/DDBJ databases">
        <title>Whole Genome of Ornithobacterium rhinotracheale FARPER-174b.</title>
        <authorList>
            <person name="Tataje-Lavanda L.A."/>
            <person name="Montalvan A."/>
            <person name="Montesinos R."/>
            <person name="Zimic M."/>
            <person name="Fernandez-Sanchez M."/>
            <person name="Fernandez-Diaz M."/>
        </authorList>
    </citation>
    <scope>NUCLEOTIDE SEQUENCE [LARGE SCALE GENOMIC DNA]</scope>
    <source>
        <strain evidence="4 5">FARPER-174b</strain>
    </source>
</reference>
<gene>
    <name evidence="4" type="ORF">EQP59_01870</name>
</gene>
<evidence type="ECO:0000256" key="1">
    <source>
        <dbReference type="ARBA" id="ARBA00022729"/>
    </source>
</evidence>
<dbReference type="Gene3D" id="6.10.250.3150">
    <property type="match status" value="1"/>
</dbReference>
<dbReference type="PANTHER" id="PTHR21666">
    <property type="entry name" value="PEPTIDASE-RELATED"/>
    <property type="match status" value="1"/>
</dbReference>
<keyword evidence="2" id="KW-0175">Coiled coil</keyword>
<dbReference type="OrthoDB" id="9815884at2"/>
<evidence type="ECO:0000259" key="3">
    <source>
        <dbReference type="Pfam" id="PF01551"/>
    </source>
</evidence>
<feature type="domain" description="M23ase beta-sheet core" evidence="3">
    <location>
        <begin position="374"/>
        <end position="465"/>
    </location>
</feature>
<dbReference type="PANTHER" id="PTHR21666:SF289">
    <property type="entry name" value="L-ALA--D-GLU ENDOPEPTIDASE"/>
    <property type="match status" value="1"/>
</dbReference>
<name>A0A3R5XTN1_ORNRH</name>